<dbReference type="Gene3D" id="3.20.20.70">
    <property type="entry name" value="Aldolase class I"/>
    <property type="match status" value="1"/>
</dbReference>
<dbReference type="CDD" id="cd01335">
    <property type="entry name" value="Radical_SAM"/>
    <property type="match status" value="1"/>
</dbReference>
<dbReference type="RefSeq" id="WP_148522365.1">
    <property type="nucleotide sequence ID" value="NZ_CP142015.1"/>
</dbReference>
<evidence type="ECO:0000256" key="5">
    <source>
        <dbReference type="ARBA" id="ARBA00023014"/>
    </source>
</evidence>
<dbReference type="SUPFAM" id="SSF102114">
    <property type="entry name" value="Radical SAM enzymes"/>
    <property type="match status" value="1"/>
</dbReference>
<dbReference type="InterPro" id="IPR023867">
    <property type="entry name" value="Sulphatase_maturase_rSAM"/>
</dbReference>
<dbReference type="SFLD" id="SFLDG01067">
    <property type="entry name" value="SPASM/twitch_domain_containing"/>
    <property type="match status" value="1"/>
</dbReference>
<evidence type="ECO:0000256" key="4">
    <source>
        <dbReference type="ARBA" id="ARBA00023004"/>
    </source>
</evidence>
<protein>
    <submittedName>
        <fullName evidence="8">Anaerobic sulfatase maturase</fullName>
    </submittedName>
</protein>
<keyword evidence="2" id="KW-0949">S-adenosyl-L-methionine</keyword>
<gene>
    <name evidence="8" type="ORF">FXF03_19530</name>
</gene>
<comment type="cofactor">
    <cofactor evidence="1">
        <name>[4Fe-4S] cluster</name>
        <dbReference type="ChEBI" id="CHEBI:49883"/>
    </cofactor>
</comment>
<dbReference type="GO" id="GO:0046872">
    <property type="term" value="F:metal ion binding"/>
    <property type="evidence" value="ECO:0007669"/>
    <property type="project" value="UniProtKB-KW"/>
</dbReference>
<dbReference type="PANTHER" id="PTHR43273:SF3">
    <property type="entry name" value="ANAEROBIC SULFATASE-MATURATING ENZYME HOMOLOG ASLB-RELATED"/>
    <property type="match status" value="1"/>
</dbReference>
<dbReference type="AlphaFoldDB" id="A0ABD7SGW5"/>
<dbReference type="EMBL" id="VSIJ01000037">
    <property type="protein sequence ID" value="TXX63868.1"/>
    <property type="molecule type" value="Genomic_DNA"/>
</dbReference>
<evidence type="ECO:0000313" key="9">
    <source>
        <dbReference type="Proteomes" id="UP000323819"/>
    </source>
</evidence>
<dbReference type="InterPro" id="IPR058240">
    <property type="entry name" value="rSAM_sf"/>
</dbReference>
<comment type="caution">
    <text evidence="8">The sequence shown here is derived from an EMBL/GenBank/DDBJ whole genome shotgun (WGS) entry which is preliminary data.</text>
</comment>
<keyword evidence="5" id="KW-0411">Iron-sulfur</keyword>
<dbReference type="Pfam" id="PF04055">
    <property type="entry name" value="Radical_SAM"/>
    <property type="match status" value="1"/>
</dbReference>
<organism evidence="8 9">
    <name type="scientific">Vibrio cholerae</name>
    <dbReference type="NCBI Taxonomy" id="666"/>
    <lineage>
        <taxon>Bacteria</taxon>
        <taxon>Pseudomonadati</taxon>
        <taxon>Pseudomonadota</taxon>
        <taxon>Gammaproteobacteria</taxon>
        <taxon>Vibrionales</taxon>
        <taxon>Vibrionaceae</taxon>
        <taxon>Vibrio</taxon>
    </lineage>
</organism>
<dbReference type="SFLD" id="SFLDS00029">
    <property type="entry name" value="Radical_SAM"/>
    <property type="match status" value="1"/>
</dbReference>
<dbReference type="Proteomes" id="UP000323819">
    <property type="component" value="Unassembled WGS sequence"/>
</dbReference>
<feature type="domain" description="Radical SAM core" evidence="7">
    <location>
        <begin position="1"/>
        <end position="236"/>
    </location>
</feature>
<sequence length="390" mass="44592">MHITAKPTSYTCNIGCDYCFYLEKETFFHKNPPFMSDETLELFIKHYIFRSGSEVYFTWQGGEPTLAGIEFFEKVVELQQKYSVGKQIHNAFQTNGILLNNKWGEFFKRNDFLVGISIDGPKELHDVYRVSKSGKGTFDKVMKGIEILNKNEVAYNTITVINNVNVYHPDDVYQFLKTLGTQHFQFIELLETNTFAAESIPIWLVDDKKISGVCDFSTPALAYGQFMGHIFEQWIKDDIGEIFIRQFESFVSCYIGNGHTSCVFKPDCGEEWVLEANGTLYECDHFVFPDYTIGNIEKGLDDLFGEKVFRAKRKLAAQCKCCDYLPICNGGCPKHRVNVGKGAGVSYFCEGYKHLFSKMVPYLNAMTSLMEDGFSATEIKKIVHLIERSQ</sequence>
<name>A0ABD7SGW5_VIBCL</name>
<evidence type="ECO:0000256" key="6">
    <source>
        <dbReference type="ARBA" id="ARBA00023601"/>
    </source>
</evidence>
<dbReference type="InterPro" id="IPR013785">
    <property type="entry name" value="Aldolase_TIM"/>
</dbReference>
<dbReference type="NCBIfam" id="TIGR03942">
    <property type="entry name" value="sulfatase_rSAM"/>
    <property type="match status" value="1"/>
</dbReference>
<evidence type="ECO:0000256" key="2">
    <source>
        <dbReference type="ARBA" id="ARBA00022691"/>
    </source>
</evidence>
<dbReference type="SFLD" id="SFLDG01384">
    <property type="entry name" value="thioether_bond_formation_requi"/>
    <property type="match status" value="1"/>
</dbReference>
<dbReference type="NCBIfam" id="TIGR04085">
    <property type="entry name" value="rSAM_more_4Fe4S"/>
    <property type="match status" value="1"/>
</dbReference>
<keyword evidence="4" id="KW-0408">Iron</keyword>
<dbReference type="SFLD" id="SFLDG01072">
    <property type="entry name" value="dehydrogenase_like"/>
    <property type="match status" value="1"/>
</dbReference>
<accession>A0ABD7SGW5</accession>
<dbReference type="InterPro" id="IPR007197">
    <property type="entry name" value="rSAM"/>
</dbReference>
<evidence type="ECO:0000256" key="1">
    <source>
        <dbReference type="ARBA" id="ARBA00001966"/>
    </source>
</evidence>
<evidence type="ECO:0000259" key="7">
    <source>
        <dbReference type="PROSITE" id="PS51918"/>
    </source>
</evidence>
<dbReference type="GO" id="GO:0051536">
    <property type="term" value="F:iron-sulfur cluster binding"/>
    <property type="evidence" value="ECO:0007669"/>
    <property type="project" value="UniProtKB-KW"/>
</dbReference>
<dbReference type="InterPro" id="IPR034491">
    <property type="entry name" value="Anaerob_Ser_sulfatase-maturase"/>
</dbReference>
<dbReference type="SFLD" id="SFLDF00285">
    <property type="entry name" value="anaerobic_Ser-type_sulfatase-m"/>
    <property type="match status" value="1"/>
</dbReference>
<reference evidence="8 9" key="1">
    <citation type="submission" date="2019-06" db="EMBL/GenBank/DDBJ databases">
        <title>Vibrio cholerae phylogeny based on whole-genome sequencing reveals genetic diversity and population strucutre.</title>
        <authorList>
            <person name="Zhiqiu Y."/>
            <person name="Bin L."/>
            <person name="Lingyan J."/>
        </authorList>
    </citation>
    <scope>NUCLEOTIDE SEQUENCE [LARGE SCALE GENOMIC DNA]</scope>
    <source>
        <strain evidence="8 9">N2814</strain>
    </source>
</reference>
<dbReference type="SFLD" id="SFLDG01386">
    <property type="entry name" value="main_SPASM_domain-containing"/>
    <property type="match status" value="1"/>
</dbReference>
<comment type="similarity">
    <text evidence="6">Belongs to the radical SAM superfamily. Anaerobic sulfatase-maturating enzyme family.</text>
</comment>
<evidence type="ECO:0000256" key="3">
    <source>
        <dbReference type="ARBA" id="ARBA00022723"/>
    </source>
</evidence>
<dbReference type="InterPro" id="IPR023885">
    <property type="entry name" value="4Fe4S-binding_SPASM_dom"/>
</dbReference>
<keyword evidence="3" id="KW-0479">Metal-binding</keyword>
<evidence type="ECO:0000313" key="8">
    <source>
        <dbReference type="EMBL" id="TXX63868.1"/>
    </source>
</evidence>
<proteinExistence type="inferred from homology"/>
<dbReference type="PROSITE" id="PS51918">
    <property type="entry name" value="RADICAL_SAM"/>
    <property type="match status" value="1"/>
</dbReference>
<dbReference type="PANTHER" id="PTHR43273">
    <property type="entry name" value="ANAEROBIC SULFATASE-MATURATING ENZYME HOMOLOG ASLB-RELATED"/>
    <property type="match status" value="1"/>
</dbReference>